<dbReference type="InterPro" id="IPR017853">
    <property type="entry name" value="GH"/>
</dbReference>
<organism evidence="8 9">
    <name type="scientific">Microlunatus ginsengisoli</name>
    <dbReference type="NCBI Taxonomy" id="363863"/>
    <lineage>
        <taxon>Bacteria</taxon>
        <taxon>Bacillati</taxon>
        <taxon>Actinomycetota</taxon>
        <taxon>Actinomycetes</taxon>
        <taxon>Propionibacteriales</taxon>
        <taxon>Propionibacteriaceae</taxon>
        <taxon>Microlunatus</taxon>
    </lineage>
</organism>
<dbReference type="GO" id="GO:0016787">
    <property type="term" value="F:hydrolase activity"/>
    <property type="evidence" value="ECO:0007669"/>
    <property type="project" value="UniProtKB-KW"/>
</dbReference>
<feature type="domain" description="Glycoside hydrolase family 3 N-terminal" evidence="7">
    <location>
        <begin position="107"/>
        <end position="429"/>
    </location>
</feature>
<dbReference type="InterPro" id="IPR050226">
    <property type="entry name" value="NagZ_Beta-hexosaminidase"/>
</dbReference>
<feature type="compositionally biased region" description="Low complexity" evidence="6">
    <location>
        <begin position="83"/>
        <end position="93"/>
    </location>
</feature>
<evidence type="ECO:0000256" key="5">
    <source>
        <dbReference type="ARBA" id="ARBA00023295"/>
    </source>
</evidence>
<dbReference type="InterPro" id="IPR036962">
    <property type="entry name" value="Glyco_hydro_3_N_sf"/>
</dbReference>
<proteinExistence type="inferred from homology"/>
<keyword evidence="9" id="KW-1185">Reference proteome</keyword>
<dbReference type="PANTHER" id="PTHR30480:SF13">
    <property type="entry name" value="BETA-HEXOSAMINIDASE"/>
    <property type="match status" value="1"/>
</dbReference>
<dbReference type="SUPFAM" id="SSF51445">
    <property type="entry name" value="(Trans)glycosidases"/>
    <property type="match status" value="1"/>
</dbReference>
<dbReference type="EC" id="3.2.1.52" evidence="3"/>
<reference evidence="9" key="1">
    <citation type="journal article" date="2019" name="Int. J. Syst. Evol. Microbiol.">
        <title>The Global Catalogue of Microorganisms (GCM) 10K type strain sequencing project: providing services to taxonomists for standard genome sequencing and annotation.</title>
        <authorList>
            <consortium name="The Broad Institute Genomics Platform"/>
            <consortium name="The Broad Institute Genome Sequencing Center for Infectious Disease"/>
            <person name="Wu L."/>
            <person name="Ma J."/>
        </authorList>
    </citation>
    <scope>NUCLEOTIDE SEQUENCE [LARGE SCALE GENOMIC DNA]</scope>
    <source>
        <strain evidence="9">JCM 16929</strain>
    </source>
</reference>
<dbReference type="InterPro" id="IPR001764">
    <property type="entry name" value="Glyco_hydro_3_N"/>
</dbReference>
<dbReference type="EMBL" id="BAABAB010000006">
    <property type="protein sequence ID" value="GAA3609628.1"/>
    <property type="molecule type" value="Genomic_DNA"/>
</dbReference>
<evidence type="ECO:0000259" key="7">
    <source>
        <dbReference type="Pfam" id="PF00933"/>
    </source>
</evidence>
<dbReference type="Gene3D" id="3.20.20.300">
    <property type="entry name" value="Glycoside hydrolase, family 3, N-terminal domain"/>
    <property type="match status" value="1"/>
</dbReference>
<protein>
    <recommendedName>
        <fullName evidence="3">beta-N-acetylhexosaminidase</fullName>
        <ecNumber evidence="3">3.2.1.52</ecNumber>
    </recommendedName>
</protein>
<keyword evidence="5" id="KW-0326">Glycosidase</keyword>
<dbReference type="PROSITE" id="PS00775">
    <property type="entry name" value="GLYCOSYL_HYDROL_F3"/>
    <property type="match status" value="1"/>
</dbReference>
<comment type="catalytic activity">
    <reaction evidence="1">
        <text>Hydrolysis of terminal non-reducing N-acetyl-D-hexosamine residues in N-acetyl-beta-D-hexosaminides.</text>
        <dbReference type="EC" id="3.2.1.52"/>
    </reaction>
</comment>
<evidence type="ECO:0000313" key="8">
    <source>
        <dbReference type="EMBL" id="GAA3609628.1"/>
    </source>
</evidence>
<feature type="region of interest" description="Disordered" evidence="6">
    <location>
        <begin position="38"/>
        <end position="93"/>
    </location>
</feature>
<evidence type="ECO:0000256" key="6">
    <source>
        <dbReference type="SAM" id="MobiDB-lite"/>
    </source>
</evidence>
<dbReference type="PANTHER" id="PTHR30480">
    <property type="entry name" value="BETA-HEXOSAMINIDASE-RELATED"/>
    <property type="match status" value="1"/>
</dbReference>
<keyword evidence="4 8" id="KW-0378">Hydrolase</keyword>
<evidence type="ECO:0000256" key="1">
    <source>
        <dbReference type="ARBA" id="ARBA00001231"/>
    </source>
</evidence>
<evidence type="ECO:0000256" key="4">
    <source>
        <dbReference type="ARBA" id="ARBA00022801"/>
    </source>
</evidence>
<sequence length="440" mass="44968">MTLFRPTSPRPVRPRFRRPAEGAPRIAAAVLAGLLLTSCGTPGAGPGAPPSALTGPPTSAPSSAGAPTQVGRVPTTPPPPPSSAVGSPSATATTSPACSAVVARLSLREQVGQLFMVGVPTSGLTSGTARTLSQTRAGSVILLGNTGAGSAAVARLVNDVRDAGRRPEGVRTLLAADQEGGLVQRLKGDGFADMPSARTQGTWSAQRLRSSAEDWGRELRRAGIDADLAPVADVVPRRLLAVNQPIGVLRRGFSSDPAVVASHSAAFVEGMDRAGVATAVKHFPGLGAVRGNTDLVTRVVDTSTGRHDADLAGFRSAVRAGVDMVMVSSAYYSRIDPGSRAAYSPVVITGMIRGDLDFTGVVVSDDLAAPGVRDLRPGSRAIRFLAAGGDLVIVGDPGRLAAMSDAVRDKAAADAAFRTRVAESARRVLAMKAGRGLADC</sequence>
<feature type="compositionally biased region" description="Low complexity" evidence="6">
    <location>
        <begin position="50"/>
        <end position="74"/>
    </location>
</feature>
<name>A0ABP6ZI03_9ACTN</name>
<dbReference type="InterPro" id="IPR019800">
    <property type="entry name" value="Glyco_hydro_3_AS"/>
</dbReference>
<gene>
    <name evidence="8" type="ORF">GCM10022236_09120</name>
</gene>
<comment type="similarity">
    <text evidence="2">Belongs to the glycosyl hydrolase 3 family.</text>
</comment>
<accession>A0ABP6ZI03</accession>
<dbReference type="Proteomes" id="UP001501490">
    <property type="component" value="Unassembled WGS sequence"/>
</dbReference>
<dbReference type="RefSeq" id="WP_344801906.1">
    <property type="nucleotide sequence ID" value="NZ_BAABAB010000006.1"/>
</dbReference>
<evidence type="ECO:0000256" key="2">
    <source>
        <dbReference type="ARBA" id="ARBA00005336"/>
    </source>
</evidence>
<evidence type="ECO:0000313" key="9">
    <source>
        <dbReference type="Proteomes" id="UP001501490"/>
    </source>
</evidence>
<dbReference type="Pfam" id="PF00933">
    <property type="entry name" value="Glyco_hydro_3"/>
    <property type="match status" value="1"/>
</dbReference>
<comment type="caution">
    <text evidence="8">The sequence shown here is derived from an EMBL/GenBank/DDBJ whole genome shotgun (WGS) entry which is preliminary data.</text>
</comment>
<evidence type="ECO:0000256" key="3">
    <source>
        <dbReference type="ARBA" id="ARBA00012663"/>
    </source>
</evidence>